<name>A0A6J2W8D4_CHACN</name>
<dbReference type="RefSeq" id="XP_030640222.1">
    <property type="nucleotide sequence ID" value="XM_030784362.1"/>
</dbReference>
<keyword evidence="2" id="KW-1185">Reference proteome</keyword>
<dbReference type="GO" id="GO:0005813">
    <property type="term" value="C:centrosome"/>
    <property type="evidence" value="ECO:0007669"/>
    <property type="project" value="TreeGrafter"/>
</dbReference>
<keyword evidence="1" id="KW-0175">Coiled coil</keyword>
<gene>
    <name evidence="3" type="primary">haus5</name>
</gene>
<dbReference type="InterPro" id="IPR029131">
    <property type="entry name" value="HAUS5"/>
</dbReference>
<dbReference type="PRINTS" id="PR02091">
    <property type="entry name" value="HAUSAUGMINL5"/>
</dbReference>
<dbReference type="PANTHER" id="PTHR28588">
    <property type="entry name" value="HAUS AUGMIN-LIKE COMPLEX SUBUNIT 5"/>
    <property type="match status" value="1"/>
</dbReference>
<evidence type="ECO:0000256" key="1">
    <source>
        <dbReference type="SAM" id="Coils"/>
    </source>
</evidence>
<reference evidence="3" key="1">
    <citation type="submission" date="2025-08" db="UniProtKB">
        <authorList>
            <consortium name="RefSeq"/>
        </authorList>
    </citation>
    <scope>IDENTIFICATION</scope>
</reference>
<feature type="coiled-coil region" evidence="1">
    <location>
        <begin position="79"/>
        <end position="120"/>
    </location>
</feature>
<dbReference type="Pfam" id="PF14817">
    <property type="entry name" value="HAUS5"/>
    <property type="match status" value="1"/>
</dbReference>
<dbReference type="AlphaFoldDB" id="A0A6J2W8D4"/>
<dbReference type="OrthoDB" id="2019614at2759"/>
<organism evidence="2 3">
    <name type="scientific">Chanos chanos</name>
    <name type="common">Milkfish</name>
    <name type="synonym">Mugil chanos</name>
    <dbReference type="NCBI Taxonomy" id="29144"/>
    <lineage>
        <taxon>Eukaryota</taxon>
        <taxon>Metazoa</taxon>
        <taxon>Chordata</taxon>
        <taxon>Craniata</taxon>
        <taxon>Vertebrata</taxon>
        <taxon>Euteleostomi</taxon>
        <taxon>Actinopterygii</taxon>
        <taxon>Neopterygii</taxon>
        <taxon>Teleostei</taxon>
        <taxon>Ostariophysi</taxon>
        <taxon>Gonorynchiformes</taxon>
        <taxon>Chanidae</taxon>
        <taxon>Chanos</taxon>
    </lineage>
</organism>
<dbReference type="GO" id="GO:0007098">
    <property type="term" value="P:centrosome cycle"/>
    <property type="evidence" value="ECO:0007669"/>
    <property type="project" value="InterPro"/>
</dbReference>
<evidence type="ECO:0000313" key="3">
    <source>
        <dbReference type="RefSeq" id="XP_030640222.1"/>
    </source>
</evidence>
<dbReference type="Proteomes" id="UP000504632">
    <property type="component" value="Chromosome 9"/>
</dbReference>
<dbReference type="GO" id="GO:0051225">
    <property type="term" value="P:spindle assembly"/>
    <property type="evidence" value="ECO:0007669"/>
    <property type="project" value="InterPro"/>
</dbReference>
<dbReference type="InParanoid" id="A0A6J2W8D4"/>
<dbReference type="PANTHER" id="PTHR28588:SF1">
    <property type="entry name" value="HAUS AUGMIN-LIKE COMPLEX SUBUNIT 5"/>
    <property type="match status" value="1"/>
</dbReference>
<protein>
    <submittedName>
        <fullName evidence="3">HAUS augmin-like complex subunit 5</fullName>
    </submittedName>
</protein>
<dbReference type="GO" id="GO:0070652">
    <property type="term" value="C:HAUS complex"/>
    <property type="evidence" value="ECO:0007669"/>
    <property type="project" value="InterPro"/>
</dbReference>
<sequence>MGDRSLTRELKRWAIEEFNIPPQSLPHDSYIKTLCVGSGASIWKYVIRHVFNQRNVRMMRGNLQWYKILQDKELKEMEGQSEAAKRLELQREIEEMKAELNQLDSQISGAESQLAAEEQSVSRSWGLCEENRQRAVLLQAFRQRCAEERRALSGDAQRISVHSHALEDLSRKAEVELVFEPTESGDGLDPTGPEPVILRDVRNLCEERVLFFQSLQESELKTNPSTTQLTRDQRAAVFQQWLSAVESLLQSHPPSQVVSALQALASQQQVVLEEKLAALDVGRDVSALGFRYESNHLHDVSRDGEDLPPVKSLLQWAQEEVEQSYVRLSQTRSRTQQLKTELGARIKEAELRLHGQDLATDSLAWCVFGLELQCVLQAAVRDSIREQCLQLELQARERQEALKNLQTQWQSIINFRRLVDIRQEQIRSLIKANSTAKSELTRVHSEIKEFVGEKLGPQFGDVVKAAGGLRNSVSQEARQFSLVSLAALDYRVMDGEQRVPAGWLSLYRLRSPTCHQLCESLVFPMYMAPEELWSQTVAQKLELRHLRQLLQLLSSSSASLQRLTAQLPASDQQALLQLVRTEDAELLQSLLPRARELIKRCSKGLSNCSQVKTAITHWWEQPAQFAMPEMQRGGLTFHQWLQRWKLAAKGF</sequence>
<dbReference type="InterPro" id="IPR026215">
    <property type="entry name" value="HAUS5_metazoa"/>
</dbReference>
<evidence type="ECO:0000313" key="2">
    <source>
        <dbReference type="Proteomes" id="UP000504632"/>
    </source>
</evidence>
<dbReference type="CTD" id="23354"/>
<proteinExistence type="predicted"/>
<accession>A0A6J2W8D4</accession>
<dbReference type="GeneID" id="115820712"/>